<comment type="caution">
    <text evidence="3">The sequence shown here is derived from an EMBL/GenBank/DDBJ whole genome shotgun (WGS) entry which is preliminary data.</text>
</comment>
<dbReference type="PANTHER" id="PTHR43721:SF22">
    <property type="entry name" value="ELONGATION FACTOR TU, MITOCHONDRIAL"/>
    <property type="match status" value="1"/>
</dbReference>
<sequence length="109" mass="11550">MDSAAGGSRSKRNQDICPLDDNESGRGTVATGRVEQGIIKVGDEVEVLGLMQGGPLKTTVTGVEMFKKILDQGQAGDNVGLLLCGLKRESSLMMLGSANLIYILYMLTC</sequence>
<reference evidence="3 4" key="1">
    <citation type="submission" date="2024-01" db="EMBL/GenBank/DDBJ databases">
        <title>The genomes of 5 underutilized Papilionoideae crops provide insights into root nodulation and disease resistanc.</title>
        <authorList>
            <person name="Yuan L."/>
        </authorList>
    </citation>
    <scope>NUCLEOTIDE SEQUENCE [LARGE SCALE GENOMIC DNA]</scope>
    <source>
        <strain evidence="3">ZHUSHIDOU_FW_LH</strain>
        <tissue evidence="3">Leaf</tissue>
    </source>
</reference>
<evidence type="ECO:0000256" key="1">
    <source>
        <dbReference type="SAM" id="MobiDB-lite"/>
    </source>
</evidence>
<feature type="domain" description="Translation elongation factor EFTu-like" evidence="2">
    <location>
        <begin position="27"/>
        <end position="89"/>
    </location>
</feature>
<dbReference type="Gene3D" id="2.40.30.10">
    <property type="entry name" value="Translation factors"/>
    <property type="match status" value="1"/>
</dbReference>
<dbReference type="GO" id="GO:0005525">
    <property type="term" value="F:GTP binding"/>
    <property type="evidence" value="ECO:0007669"/>
    <property type="project" value="InterPro"/>
</dbReference>
<dbReference type="GO" id="GO:0003746">
    <property type="term" value="F:translation elongation factor activity"/>
    <property type="evidence" value="ECO:0007669"/>
    <property type="project" value="TreeGrafter"/>
</dbReference>
<dbReference type="GO" id="GO:0070125">
    <property type="term" value="P:mitochondrial translational elongation"/>
    <property type="evidence" value="ECO:0007669"/>
    <property type="project" value="TreeGrafter"/>
</dbReference>
<dbReference type="InterPro" id="IPR050055">
    <property type="entry name" value="EF-Tu_GTPase"/>
</dbReference>
<evidence type="ECO:0000313" key="4">
    <source>
        <dbReference type="Proteomes" id="UP001372338"/>
    </source>
</evidence>
<organism evidence="3 4">
    <name type="scientific">Crotalaria pallida</name>
    <name type="common">Smooth rattlebox</name>
    <name type="synonym">Crotalaria striata</name>
    <dbReference type="NCBI Taxonomy" id="3830"/>
    <lineage>
        <taxon>Eukaryota</taxon>
        <taxon>Viridiplantae</taxon>
        <taxon>Streptophyta</taxon>
        <taxon>Embryophyta</taxon>
        <taxon>Tracheophyta</taxon>
        <taxon>Spermatophyta</taxon>
        <taxon>Magnoliopsida</taxon>
        <taxon>eudicotyledons</taxon>
        <taxon>Gunneridae</taxon>
        <taxon>Pentapetalae</taxon>
        <taxon>rosids</taxon>
        <taxon>fabids</taxon>
        <taxon>Fabales</taxon>
        <taxon>Fabaceae</taxon>
        <taxon>Papilionoideae</taxon>
        <taxon>50 kb inversion clade</taxon>
        <taxon>genistoids sensu lato</taxon>
        <taxon>core genistoids</taxon>
        <taxon>Crotalarieae</taxon>
        <taxon>Crotalaria</taxon>
    </lineage>
</organism>
<name>A0AAN9I5A6_CROPI</name>
<dbReference type="PANTHER" id="PTHR43721">
    <property type="entry name" value="ELONGATION FACTOR TU-RELATED"/>
    <property type="match status" value="1"/>
</dbReference>
<dbReference type="Pfam" id="PF03144">
    <property type="entry name" value="GTP_EFTU_D2"/>
    <property type="match status" value="1"/>
</dbReference>
<dbReference type="GO" id="GO:0005739">
    <property type="term" value="C:mitochondrion"/>
    <property type="evidence" value="ECO:0007669"/>
    <property type="project" value="TreeGrafter"/>
</dbReference>
<gene>
    <name evidence="3" type="ORF">RIF29_19190</name>
</gene>
<dbReference type="InterPro" id="IPR009000">
    <property type="entry name" value="Transl_B-barrel_sf"/>
</dbReference>
<proteinExistence type="predicted"/>
<keyword evidence="4" id="KW-1185">Reference proteome</keyword>
<dbReference type="SUPFAM" id="SSF50447">
    <property type="entry name" value="Translation proteins"/>
    <property type="match status" value="1"/>
</dbReference>
<dbReference type="EMBL" id="JAYWIO010000004">
    <property type="protein sequence ID" value="KAK7266542.1"/>
    <property type="molecule type" value="Genomic_DNA"/>
</dbReference>
<evidence type="ECO:0000313" key="3">
    <source>
        <dbReference type="EMBL" id="KAK7266542.1"/>
    </source>
</evidence>
<dbReference type="Proteomes" id="UP001372338">
    <property type="component" value="Unassembled WGS sequence"/>
</dbReference>
<evidence type="ECO:0000259" key="2">
    <source>
        <dbReference type="Pfam" id="PF03144"/>
    </source>
</evidence>
<dbReference type="AlphaFoldDB" id="A0AAN9I5A6"/>
<feature type="region of interest" description="Disordered" evidence="1">
    <location>
        <begin position="1"/>
        <end position="28"/>
    </location>
</feature>
<dbReference type="InterPro" id="IPR004161">
    <property type="entry name" value="EFTu-like_2"/>
</dbReference>
<accession>A0AAN9I5A6</accession>
<protein>
    <recommendedName>
        <fullName evidence="2">Translation elongation factor EFTu-like domain-containing protein</fullName>
    </recommendedName>
</protein>